<protein>
    <recommendedName>
        <fullName evidence="16">Proteasome activator complex subunit 4 C-terminal domain-containing protein</fullName>
    </recommendedName>
</protein>
<evidence type="ECO:0000256" key="9">
    <source>
        <dbReference type="SAM" id="MobiDB-lite"/>
    </source>
</evidence>
<proteinExistence type="inferred from homology"/>
<comment type="caution">
    <text evidence="14">The sequence shown here is derived from an EMBL/GenBank/DDBJ whole genome shotgun (WGS) entry which is preliminary data.</text>
</comment>
<keyword evidence="6" id="KW-0227">DNA damage</keyword>
<dbReference type="Pfam" id="PF16507">
    <property type="entry name" value="HEAT_PSME4_mid"/>
    <property type="match status" value="1"/>
</dbReference>
<dbReference type="InterPro" id="IPR011989">
    <property type="entry name" value="ARM-like"/>
</dbReference>
<dbReference type="Gene3D" id="1.25.10.10">
    <property type="entry name" value="Leucine-rich Repeat Variant"/>
    <property type="match status" value="1"/>
</dbReference>
<dbReference type="PANTHER" id="PTHR32170:SF3">
    <property type="entry name" value="PROTEASOME ACTIVATOR COMPLEX SUBUNIT 4"/>
    <property type="match status" value="1"/>
</dbReference>
<dbReference type="GO" id="GO:0010499">
    <property type="term" value="P:proteasomal ubiquitin-independent protein catabolic process"/>
    <property type="evidence" value="ECO:0007669"/>
    <property type="project" value="TreeGrafter"/>
</dbReference>
<evidence type="ECO:0000256" key="7">
    <source>
        <dbReference type="ARBA" id="ARBA00023204"/>
    </source>
</evidence>
<evidence type="ECO:0000256" key="2">
    <source>
        <dbReference type="ARBA" id="ARBA00004496"/>
    </source>
</evidence>
<keyword evidence="4" id="KW-0963">Cytoplasm</keyword>
<feature type="compositionally biased region" description="Polar residues" evidence="9">
    <location>
        <begin position="1"/>
        <end position="11"/>
    </location>
</feature>
<dbReference type="Proteomes" id="UP000054454">
    <property type="component" value="Unassembled WGS sequence"/>
</dbReference>
<evidence type="ECO:0000256" key="5">
    <source>
        <dbReference type="ARBA" id="ARBA00022737"/>
    </source>
</evidence>
<dbReference type="SUPFAM" id="SSF48371">
    <property type="entry name" value="ARM repeat"/>
    <property type="match status" value="1"/>
</dbReference>
<evidence type="ECO:0000256" key="6">
    <source>
        <dbReference type="ARBA" id="ARBA00022763"/>
    </source>
</evidence>
<evidence type="ECO:0000256" key="3">
    <source>
        <dbReference type="ARBA" id="ARBA00005739"/>
    </source>
</evidence>
<dbReference type="InterPro" id="IPR032430">
    <property type="entry name" value="Blm10_mid"/>
</dbReference>
<dbReference type="GO" id="GO:0005829">
    <property type="term" value="C:cytosol"/>
    <property type="evidence" value="ECO:0007669"/>
    <property type="project" value="TreeGrafter"/>
</dbReference>
<keyword evidence="7" id="KW-0234">DNA repair</keyword>
<feature type="domain" description="Proteasome activator Blm10 N-terminal" evidence="12">
    <location>
        <begin position="24"/>
        <end position="67"/>
    </location>
</feature>
<dbReference type="OrthoDB" id="17907at2759"/>
<dbReference type="InterPro" id="IPR055455">
    <property type="entry name" value="HEAT_PSME4"/>
</dbReference>
<dbReference type="GO" id="GO:0016504">
    <property type="term" value="F:peptidase activator activity"/>
    <property type="evidence" value="ECO:0007669"/>
    <property type="project" value="InterPro"/>
</dbReference>
<dbReference type="EMBL" id="LFVZ01000017">
    <property type="protein sequence ID" value="KTW25569.1"/>
    <property type="molecule type" value="Genomic_DNA"/>
</dbReference>
<evidence type="ECO:0000259" key="11">
    <source>
        <dbReference type="Pfam" id="PF16507"/>
    </source>
</evidence>
<comment type="similarity">
    <text evidence="3">Belongs to the BLM10 family.</text>
</comment>
<dbReference type="GO" id="GO:0070628">
    <property type="term" value="F:proteasome binding"/>
    <property type="evidence" value="ECO:0007669"/>
    <property type="project" value="InterPro"/>
</dbReference>
<dbReference type="RefSeq" id="XP_018224184.1">
    <property type="nucleotide sequence ID" value="XM_018371934.1"/>
</dbReference>
<evidence type="ECO:0000256" key="1">
    <source>
        <dbReference type="ARBA" id="ARBA00004324"/>
    </source>
</evidence>
<dbReference type="Pfam" id="PF23096">
    <property type="entry name" value="HEAT_PSME4"/>
    <property type="match status" value="1"/>
</dbReference>
<gene>
    <name evidence="14" type="ORF">T552_03429</name>
</gene>
<evidence type="ECO:0000259" key="13">
    <source>
        <dbReference type="Pfam" id="PF23096"/>
    </source>
</evidence>
<feature type="domain" description="Proteasome activator complex subunit 4-like HEAT repeat-like" evidence="13">
    <location>
        <begin position="1310"/>
        <end position="1514"/>
    </location>
</feature>
<feature type="region of interest" description="Disordered" evidence="9">
    <location>
        <begin position="1"/>
        <end position="22"/>
    </location>
</feature>
<evidence type="ECO:0000256" key="4">
    <source>
        <dbReference type="ARBA" id="ARBA00022490"/>
    </source>
</evidence>
<dbReference type="Pfam" id="PF11919">
    <property type="entry name" value="PSME4_C"/>
    <property type="match status" value="1"/>
</dbReference>
<evidence type="ECO:0000259" key="10">
    <source>
        <dbReference type="Pfam" id="PF11919"/>
    </source>
</evidence>
<evidence type="ECO:0000313" key="14">
    <source>
        <dbReference type="EMBL" id="KTW25569.1"/>
    </source>
</evidence>
<name>A0A0W4ZBA7_PNEC8</name>
<evidence type="ECO:0000259" key="12">
    <source>
        <dbReference type="Pfam" id="PF16547"/>
    </source>
</evidence>
<sequence length="1885" mass="220433">MNTCIQFNKSKPPNNNNPILEPKNEHKKTFLYREILPYNIENKEKQLENLGKITKNIYISLAANDFSRAAIFSKEINNWLNLKFDLPRQIRIKLVSVYYELCTTQGISPNNKRRFESLFLSLTKQHHYLSVHDISLDWKPAFLILKRIMFPNDETFIESRTISNCNNISIIPIIKKARLYFLPKEIPNILNELLPLFNTSIISDAFAVIGMLNLFLPCHPSPKDEPKLDPQYWLPAIFHLWFLISNSNQCSFIFLDLLGRLAKESHPAPTRAPCLFTDNQLSYIFTTILRLFNIPIGNIKNPILNDIDLHEGIPFIQQKNFTKQAAKLIIYSISPLCLTKKKGTKVLSNLKTLIKSIETYFHPSNYGPWTKNLSKFIYYLSNYFVDRWNKENNKELDVLPEKKLNIKIRKEFVLTLKKVTFMTIYSQDYEIMEQSQITLQNLTYLEPSFILPCILRRIYPSMKGLVETHRTISSLQSLCILAPIISGTKIFKNHITSLLNLVLPYIDANDLDKTAYSLTFISRVAQNVPFHDLTENANYEIALNWIENELNKFENVVNDDDNLLLENYSYNNTEANNVNDNLIAKSSTAFFHEFIIIFLDRIFTLLKNLPDQTSIKTKSSENHIIEILPSTLTYFFASLSDNFFKLALEKIIHFISNNVLYHSIHAVNFLCTSCVPRNPKLFFEKLFPILKTNILFEIENNEAASTRSTGNDIHPRDGALLWNLQILSTSINSTGNILISYGTDLKEILNILIEKSKGNIIPHVGNLFSVILSNFTTIYPMDKEMFQDNPKKCHNTQPDYWAHKTDPKKLSIKWHIPSEDEITFSVNLFIYQCNKILKNLSYLMQTCNKSAFKTKKEWSDDVTRCLFYLKKALFGIAFLFDSDFNEIKDKNSKDDESIKIMHKYSSGYFFEKRKNDPRYIQILQIREEIGNVLHNMHAFLTKYHNDDIQCFKSLISTLKTWLLDVLYCRTANVLDNLIRSYTHDIQPYKISGLRKKYPRILLIKRAEIYHITRVKFNSRYRNMTSLDILLLEDLVCSCLNFYSEIRCCAQNTLNIALKIMTNSKNIIIPPLLNAMLSSDIEILKGALYSLSMFKHFKRVIMNNWDFILKYIHGLIYITKFDILSLQKICNKAYIDFIITFKPHSKVILYKKSFLDLIKPADNVNIKIIALVKKVNEKHKYICNEIKRLRHELIDIIKDTHWRTSAMIGTGLIKILVSVENPPDDKLVTSIIRESINDHPLLRFLYIESLTSFLSILWQHGLTNGNLKAILLEEVHLPTRILHHVSLNQQNVKVYTEKFLYNFSNPAKDHFIDTLQYGWLIWPKAYPIHLTKKESQFLQLNSFTKKTFDNTIHLFSETWFEHFFNHLKQESRQESPKFRVVIATFMKFLFQIIKNVSCHITLNNLKQKIEQLCIPENEKHEIRAGCEILSGLVLSLKCESLEYSNEVWEWMLPIVEKNFENITPETLIFWLNFVKFSFSKRDPRRSWPFLKMLISFRLDKKSDLTFKETAKIALLRKAITHCGWRFQFSNLIIENLLFHLDHPYKRVRDEIAKTLYIITSFEYHESFCNAESFIEYRYQNQNSYMTIPYISSNHFKNVIKKIFSQLKDWKSEYILNSNSSSYISCSKTILSWLQYSLNKTGYTLIVPYIPKTILPEIVFMLNIKDDHDLLSSIHQILQQIGDIYFPTHLLRSMTNSITRIMISSENWHHKLDIFPLLQAFFFRHLFTLHQNCHNKIFKEIRTLLEDPQIEVRLNAAVTLTGIIQCSKNKTKANILDLLKQFSDLLTNNPLQKNCTLSTIISRHAAVLGLSALVMAFPYDAPESWIPSVVARLARIGLDPYPIGNTIKKFMADFKKTHSDTWNRDQKMFTREELDDLLGFSSHNYFA</sequence>
<reference evidence="15" key="1">
    <citation type="journal article" date="2016" name="Nat. Commun.">
        <title>Genome analysis of three Pneumocystis species reveals adaptation mechanisms to life exclusively in mammalian hosts.</title>
        <authorList>
            <person name="Ma L."/>
            <person name="Chen Z."/>
            <person name="Huang D.W."/>
            <person name="Kutty G."/>
            <person name="Ishihara M."/>
            <person name="Wang H."/>
            <person name="Abouelleil A."/>
            <person name="Bishop L."/>
            <person name="Davey E."/>
            <person name="Deng R."/>
            <person name="Deng X."/>
            <person name="Fan L."/>
            <person name="Fantoni G."/>
            <person name="Fitzgerald M."/>
            <person name="Gogineni E."/>
            <person name="Goldberg J.M."/>
            <person name="Handley G."/>
            <person name="Hu X."/>
            <person name="Huber C."/>
            <person name="Jiao X."/>
            <person name="Jones K."/>
            <person name="Levin J.Z."/>
            <person name="Liu Y."/>
            <person name="Macdonald P."/>
            <person name="Melnikov A."/>
            <person name="Raley C."/>
            <person name="Sassi M."/>
            <person name="Sherman B.T."/>
            <person name="Song X."/>
            <person name="Sykes S."/>
            <person name="Tran B."/>
            <person name="Walsh L."/>
            <person name="Xia Y."/>
            <person name="Yang J."/>
            <person name="Young S."/>
            <person name="Zeng Q."/>
            <person name="Zheng X."/>
            <person name="Stephens R."/>
            <person name="Nusbaum C."/>
            <person name="Birren B.W."/>
            <person name="Azadi P."/>
            <person name="Lempicki R.A."/>
            <person name="Cuomo C.A."/>
            <person name="Kovacs J.A."/>
        </authorList>
    </citation>
    <scope>NUCLEOTIDE SEQUENCE [LARGE SCALE GENOMIC DNA]</scope>
    <source>
        <strain evidence="15">B80</strain>
    </source>
</reference>
<keyword evidence="15" id="KW-1185">Reference proteome</keyword>
<dbReference type="InterPro" id="IPR035309">
    <property type="entry name" value="PSME4"/>
</dbReference>
<dbReference type="InterPro" id="IPR021843">
    <property type="entry name" value="PSME4_C"/>
</dbReference>
<evidence type="ECO:0000256" key="8">
    <source>
        <dbReference type="ARBA" id="ARBA00023242"/>
    </source>
</evidence>
<keyword evidence="8" id="KW-0539">Nucleus</keyword>
<comment type="subcellular location">
    <subcellularLocation>
        <location evidence="2">Cytoplasm</location>
    </subcellularLocation>
    <subcellularLocation>
        <location evidence="1">Nucleus speckle</location>
    </subcellularLocation>
</comment>
<feature type="domain" description="Proteasome activator complex subunit 4 C-terminal" evidence="10">
    <location>
        <begin position="1799"/>
        <end position="1885"/>
    </location>
</feature>
<dbReference type="GO" id="GO:0006281">
    <property type="term" value="P:DNA repair"/>
    <property type="evidence" value="ECO:0007669"/>
    <property type="project" value="UniProtKB-KW"/>
</dbReference>
<dbReference type="GeneID" id="28938137"/>
<dbReference type="GO" id="GO:0016607">
    <property type="term" value="C:nuclear speck"/>
    <property type="evidence" value="ECO:0007669"/>
    <property type="project" value="UniProtKB-SubCell"/>
</dbReference>
<feature type="domain" description="Proteasome activator Blm10 middle HEAT repeats region" evidence="11">
    <location>
        <begin position="350"/>
        <end position="880"/>
    </location>
</feature>
<dbReference type="InterPro" id="IPR032372">
    <property type="entry name" value="Blm10_N"/>
</dbReference>
<dbReference type="Pfam" id="PF16547">
    <property type="entry name" value="BLM10_N"/>
    <property type="match status" value="1"/>
</dbReference>
<keyword evidence="5" id="KW-0677">Repeat</keyword>
<organism evidence="14 15">
    <name type="scientific">Pneumocystis carinii (strain B80)</name>
    <name type="common">Rat pneumocystis pneumonia agent</name>
    <name type="synonym">Pneumocystis carinii f. sp. carinii</name>
    <dbReference type="NCBI Taxonomy" id="1408658"/>
    <lineage>
        <taxon>Eukaryota</taxon>
        <taxon>Fungi</taxon>
        <taxon>Dikarya</taxon>
        <taxon>Ascomycota</taxon>
        <taxon>Taphrinomycotina</taxon>
        <taxon>Pneumocystomycetes</taxon>
        <taxon>Pneumocystaceae</taxon>
        <taxon>Pneumocystis</taxon>
    </lineage>
</organism>
<dbReference type="VEuPathDB" id="FungiDB:T552_03429"/>
<accession>A0A0W4ZBA7</accession>
<dbReference type="PANTHER" id="PTHR32170">
    <property type="entry name" value="PROTEASOME ACTIVATOR COMPLEX SUBUNIT 4"/>
    <property type="match status" value="1"/>
</dbReference>
<dbReference type="InterPro" id="IPR016024">
    <property type="entry name" value="ARM-type_fold"/>
</dbReference>
<evidence type="ECO:0008006" key="16">
    <source>
        <dbReference type="Google" id="ProtNLM"/>
    </source>
</evidence>
<evidence type="ECO:0000313" key="15">
    <source>
        <dbReference type="Proteomes" id="UP000054454"/>
    </source>
</evidence>